<gene>
    <name evidence="2" type="ORF">AOQ72_27255</name>
</gene>
<dbReference type="InterPro" id="IPR009506">
    <property type="entry name" value="YjiS-like"/>
</dbReference>
<reference evidence="2 3" key="1">
    <citation type="submission" date="2015-09" db="EMBL/GenBank/DDBJ databases">
        <title>Draft Genome Sequence of the Strain BR 3267 (Bradyrhizobium yuanmingense) recommended as inoculant for cowpea in Brazil.</title>
        <authorList>
            <person name="Simoes-Araujo J.L."/>
            <person name="Zilli J.E."/>
        </authorList>
    </citation>
    <scope>NUCLEOTIDE SEQUENCE [LARGE SCALE GENOMIC DNA]</scope>
    <source>
        <strain evidence="2 3">BR3267</strain>
    </source>
</reference>
<name>A0A0R3C6J0_9BRAD</name>
<dbReference type="Pfam" id="PF06568">
    <property type="entry name" value="YjiS-like"/>
    <property type="match status" value="1"/>
</dbReference>
<proteinExistence type="predicted"/>
<dbReference type="EMBL" id="LJYF01000030">
    <property type="protein sequence ID" value="KRP93320.1"/>
    <property type="molecule type" value="Genomic_DNA"/>
</dbReference>
<protein>
    <recommendedName>
        <fullName evidence="1">YjiS-like domain-containing protein</fullName>
    </recommendedName>
</protein>
<dbReference type="AlphaFoldDB" id="A0A0R3C6J0"/>
<comment type="caution">
    <text evidence="2">The sequence shown here is derived from an EMBL/GenBank/DDBJ whole genome shotgun (WGS) entry which is preliminary data.</text>
</comment>
<accession>A0A0R3C6J0</accession>
<evidence type="ECO:0000313" key="3">
    <source>
        <dbReference type="Proteomes" id="UP000051380"/>
    </source>
</evidence>
<sequence length="131" mass="14131">MSPQLTNISSEAEHDAAVLRLDQSIALAKQAMDEVLAAAARLNVSVATPGQALSGREAAAAAPAQSLLGLLKRYWSAFGTWRLHPRVSLMDLSDRELTDIGLTRAEINYLAPGRAIDALRDSTRYLLSRGM</sequence>
<feature type="domain" description="YjiS-like" evidence="1">
    <location>
        <begin position="89"/>
        <end position="107"/>
    </location>
</feature>
<dbReference type="RefSeq" id="WP_057028747.1">
    <property type="nucleotide sequence ID" value="NZ_LJYF01000030.1"/>
</dbReference>
<dbReference type="Proteomes" id="UP000051380">
    <property type="component" value="Unassembled WGS sequence"/>
</dbReference>
<organism evidence="2 3">
    <name type="scientific">Bradyrhizobium yuanmingense</name>
    <dbReference type="NCBI Taxonomy" id="108015"/>
    <lineage>
        <taxon>Bacteria</taxon>
        <taxon>Pseudomonadati</taxon>
        <taxon>Pseudomonadota</taxon>
        <taxon>Alphaproteobacteria</taxon>
        <taxon>Hyphomicrobiales</taxon>
        <taxon>Nitrobacteraceae</taxon>
        <taxon>Bradyrhizobium</taxon>
    </lineage>
</organism>
<dbReference type="OrthoDB" id="8116725at2"/>
<evidence type="ECO:0000259" key="1">
    <source>
        <dbReference type="Pfam" id="PF06568"/>
    </source>
</evidence>
<evidence type="ECO:0000313" key="2">
    <source>
        <dbReference type="EMBL" id="KRP93320.1"/>
    </source>
</evidence>